<keyword evidence="2" id="KW-0808">Transferase</keyword>
<dbReference type="SUPFAM" id="SSF56112">
    <property type="entry name" value="Protein kinase-like (PK-like)"/>
    <property type="match status" value="1"/>
</dbReference>
<dbReference type="PANTHER" id="PTHR24346">
    <property type="entry name" value="MAP/MICROTUBULE AFFINITY-REGULATING KINASE"/>
    <property type="match status" value="1"/>
</dbReference>
<gene>
    <name evidence="7" type="primary">107369717</name>
</gene>
<dbReference type="Proteomes" id="UP000015104">
    <property type="component" value="Unassembled WGS sequence"/>
</dbReference>
<keyword evidence="1" id="KW-0723">Serine/threonine-protein kinase</keyword>
<feature type="domain" description="Protein kinase" evidence="6">
    <location>
        <begin position="65"/>
        <end position="334"/>
    </location>
</feature>
<dbReference type="STRING" id="32264.T1L2X5"/>
<dbReference type="InterPro" id="IPR011009">
    <property type="entry name" value="Kinase-like_dom_sf"/>
</dbReference>
<reference evidence="8" key="1">
    <citation type="submission" date="2011-08" db="EMBL/GenBank/DDBJ databases">
        <authorList>
            <person name="Rombauts S."/>
        </authorList>
    </citation>
    <scope>NUCLEOTIDE SEQUENCE</scope>
    <source>
        <strain evidence="8">London</strain>
    </source>
</reference>
<dbReference type="KEGG" id="tut:107369717"/>
<dbReference type="GO" id="GO:0035556">
    <property type="term" value="P:intracellular signal transduction"/>
    <property type="evidence" value="ECO:0007669"/>
    <property type="project" value="TreeGrafter"/>
</dbReference>
<evidence type="ECO:0000259" key="6">
    <source>
        <dbReference type="PROSITE" id="PS50011"/>
    </source>
</evidence>
<keyword evidence="8" id="KW-1185">Reference proteome</keyword>
<dbReference type="InterPro" id="IPR000719">
    <property type="entry name" value="Prot_kinase_dom"/>
</dbReference>
<dbReference type="Gene3D" id="1.10.510.10">
    <property type="entry name" value="Transferase(Phosphotransferase) domain 1"/>
    <property type="match status" value="1"/>
</dbReference>
<dbReference type="PROSITE" id="PS50011">
    <property type="entry name" value="PROTEIN_KINASE_DOM"/>
    <property type="match status" value="1"/>
</dbReference>
<name>T1L2X5_TETUR</name>
<protein>
    <recommendedName>
        <fullName evidence="6">Protein kinase domain-containing protein</fullName>
    </recommendedName>
</protein>
<dbReference type="HOGENOM" id="CLU_000288_63_0_1"/>
<dbReference type="eggNOG" id="KOG0583">
    <property type="taxonomic scope" value="Eukaryota"/>
</dbReference>
<dbReference type="GO" id="GO:0004674">
    <property type="term" value="F:protein serine/threonine kinase activity"/>
    <property type="evidence" value="ECO:0007669"/>
    <property type="project" value="UniProtKB-KW"/>
</dbReference>
<keyword evidence="4" id="KW-0418">Kinase</keyword>
<evidence type="ECO:0000313" key="8">
    <source>
        <dbReference type="Proteomes" id="UP000015104"/>
    </source>
</evidence>
<dbReference type="OMA" id="HYYCIAH"/>
<keyword evidence="5" id="KW-0067">ATP-binding</keyword>
<dbReference type="GO" id="GO:0005524">
    <property type="term" value="F:ATP binding"/>
    <property type="evidence" value="ECO:0007669"/>
    <property type="project" value="UniProtKB-KW"/>
</dbReference>
<evidence type="ECO:0000313" key="7">
    <source>
        <dbReference type="EnsemblMetazoa" id="tetur34g00740.1"/>
    </source>
</evidence>
<dbReference type="OrthoDB" id="346907at2759"/>
<dbReference type="AlphaFoldDB" id="T1L2X5"/>
<proteinExistence type="predicted"/>
<keyword evidence="3" id="KW-0547">Nucleotide-binding</keyword>
<accession>T1L2X5</accession>
<evidence type="ECO:0000256" key="4">
    <source>
        <dbReference type="ARBA" id="ARBA00022777"/>
    </source>
</evidence>
<dbReference type="PANTHER" id="PTHR24346:SF82">
    <property type="entry name" value="KP78A-RELATED"/>
    <property type="match status" value="1"/>
</dbReference>
<dbReference type="EMBL" id="CAEY01000991">
    <property type="status" value="NOT_ANNOTATED_CDS"/>
    <property type="molecule type" value="Genomic_DNA"/>
</dbReference>
<reference evidence="7" key="2">
    <citation type="submission" date="2015-06" db="UniProtKB">
        <authorList>
            <consortium name="EnsemblMetazoa"/>
        </authorList>
    </citation>
    <scope>IDENTIFICATION</scope>
</reference>
<dbReference type="GO" id="GO:0005737">
    <property type="term" value="C:cytoplasm"/>
    <property type="evidence" value="ECO:0007669"/>
    <property type="project" value="TreeGrafter"/>
</dbReference>
<dbReference type="EnsemblMetazoa" id="tetur34g00740.1">
    <property type="protein sequence ID" value="tetur34g00740.1"/>
    <property type="gene ID" value="tetur34g00740"/>
</dbReference>
<dbReference type="Pfam" id="PF00069">
    <property type="entry name" value="Pkinase"/>
    <property type="match status" value="1"/>
</dbReference>
<sequence length="344" mass="39686">MPVITPGMTKFRKKVQLSQDAERLKEILELKDRLQHDLEYLIAHNKIKDYPDYMSLFGDFGTIDYSKENLIGKGSFTKSYVTNNPATGEKRAIKVINMEKSRKEYAEKFLPRQLNILIFLSEHPHPNIIKVNAIGKVVQHVFIDTEYCSMGTLRNYRSKIKTNKEFNEDQTRNWLRQLISAIEFLHYYCIAHRNITPENVFIMTNESIRLSGFGFSRFCYDIETGTFRNSSSNRDPDPFLAPEIIEGETTDPKMGDIWSWGAIFYYLVTGDPPFNPTQYISKGIKLSSFTFGPYHSQRVSTNLSERVSRLLADCLTSDPTKRATLHHVKAHPWLKEGEPLPVAT</sequence>
<organism evidence="7 8">
    <name type="scientific">Tetranychus urticae</name>
    <name type="common">Two-spotted spider mite</name>
    <dbReference type="NCBI Taxonomy" id="32264"/>
    <lineage>
        <taxon>Eukaryota</taxon>
        <taxon>Metazoa</taxon>
        <taxon>Ecdysozoa</taxon>
        <taxon>Arthropoda</taxon>
        <taxon>Chelicerata</taxon>
        <taxon>Arachnida</taxon>
        <taxon>Acari</taxon>
        <taxon>Acariformes</taxon>
        <taxon>Trombidiformes</taxon>
        <taxon>Prostigmata</taxon>
        <taxon>Eleutherengona</taxon>
        <taxon>Raphignathae</taxon>
        <taxon>Tetranychoidea</taxon>
        <taxon>Tetranychidae</taxon>
        <taxon>Tetranychus</taxon>
    </lineage>
</organism>
<evidence type="ECO:0000256" key="2">
    <source>
        <dbReference type="ARBA" id="ARBA00022679"/>
    </source>
</evidence>
<evidence type="ECO:0000256" key="3">
    <source>
        <dbReference type="ARBA" id="ARBA00022741"/>
    </source>
</evidence>
<evidence type="ECO:0000256" key="5">
    <source>
        <dbReference type="ARBA" id="ARBA00022840"/>
    </source>
</evidence>
<evidence type="ECO:0000256" key="1">
    <source>
        <dbReference type="ARBA" id="ARBA00022527"/>
    </source>
</evidence>